<dbReference type="FunFam" id="3.30.230.10:FF:000005">
    <property type="entry name" value="DNA gyrase subunit B"/>
    <property type="match status" value="1"/>
</dbReference>
<dbReference type="GO" id="GO:0007059">
    <property type="term" value="P:chromosome segregation"/>
    <property type="evidence" value="ECO:0007669"/>
    <property type="project" value="UniProtKB-UniRule"/>
</dbReference>
<feature type="site" description="Interaction with DNA" evidence="10">
    <location>
        <position position="472"/>
    </location>
</feature>
<dbReference type="NCBIfam" id="TIGR01058">
    <property type="entry name" value="parE_Gpos"/>
    <property type="match status" value="1"/>
</dbReference>
<dbReference type="HAMAP" id="MF_00939">
    <property type="entry name" value="ParE_type2"/>
    <property type="match status" value="1"/>
</dbReference>
<keyword evidence="7 10" id="KW-0238">DNA-binding</keyword>
<evidence type="ECO:0000256" key="9">
    <source>
        <dbReference type="ARBA" id="ARBA00063644"/>
    </source>
</evidence>
<keyword evidence="4" id="KW-0479">Metal-binding</keyword>
<feature type="binding site" evidence="10">
    <location>
        <begin position="131"/>
        <end position="137"/>
    </location>
    <ligand>
        <name>ATP</name>
        <dbReference type="ChEBI" id="CHEBI:30616"/>
    </ligand>
</feature>
<feature type="binding site" evidence="10">
    <location>
        <position position="64"/>
    </location>
    <ligand>
        <name>ATP</name>
        <dbReference type="ChEBI" id="CHEBI:30616"/>
    </ligand>
</feature>
<protein>
    <recommendedName>
        <fullName evidence="10">DNA topoisomerase 4 subunit B</fullName>
        <ecNumber evidence="10">5.6.2.2</ecNumber>
    </recommendedName>
    <alternativeName>
        <fullName evidence="10">Topoisomerase IV subunit B</fullName>
    </alternativeName>
</protein>
<evidence type="ECO:0000256" key="2">
    <source>
        <dbReference type="ARBA" id="ARBA00001946"/>
    </source>
</evidence>
<evidence type="ECO:0000256" key="7">
    <source>
        <dbReference type="ARBA" id="ARBA00023125"/>
    </source>
</evidence>
<dbReference type="PRINTS" id="PR01159">
    <property type="entry name" value="DNAGYRASEB"/>
</dbReference>
<gene>
    <name evidence="10" type="primary">parE</name>
    <name evidence="13" type="ORF">SAMN04244570_0798</name>
</gene>
<reference evidence="14" key="1">
    <citation type="submission" date="2017-02" db="EMBL/GenBank/DDBJ databases">
        <authorList>
            <person name="Varghese N."/>
            <person name="Submissions S."/>
        </authorList>
    </citation>
    <scope>NUCLEOTIDE SEQUENCE [LARGE SCALE GENOMIC DNA]</scope>
    <source>
        <strain evidence="14">DSM 23966</strain>
    </source>
</reference>
<keyword evidence="6 10" id="KW-0799">Topoisomerase</keyword>
<dbReference type="CDD" id="cd16928">
    <property type="entry name" value="HATPase_GyrB-like"/>
    <property type="match status" value="1"/>
</dbReference>
<dbReference type="SMART" id="SM00387">
    <property type="entry name" value="HATPase_c"/>
    <property type="match status" value="1"/>
</dbReference>
<feature type="binding site" evidence="10">
    <location>
        <position position="91"/>
    </location>
    <ligand>
        <name>ATP</name>
        <dbReference type="ChEBI" id="CHEBI:30616"/>
    </ligand>
</feature>
<dbReference type="FunFam" id="3.40.50.670:FF:000002">
    <property type="entry name" value="DNA gyrase subunit B"/>
    <property type="match status" value="1"/>
</dbReference>
<accession>A0A1T4XJ89</accession>
<comment type="function">
    <text evidence="10">Topoisomerase IV is essential for chromosome segregation. It relaxes supercoiled DNA. Performs the decatenation events required during the replication of a circular DNA molecule.</text>
</comment>
<dbReference type="SUPFAM" id="SSF55874">
    <property type="entry name" value="ATPase domain of HSP90 chaperone/DNA topoisomerase II/histidine kinase"/>
    <property type="match status" value="1"/>
</dbReference>
<dbReference type="InterPro" id="IPR002288">
    <property type="entry name" value="DNA_gyrase_B_C"/>
</dbReference>
<evidence type="ECO:0000256" key="5">
    <source>
        <dbReference type="ARBA" id="ARBA00022842"/>
    </source>
</evidence>
<dbReference type="InterPro" id="IPR003594">
    <property type="entry name" value="HATPase_dom"/>
</dbReference>
<keyword evidence="10" id="KW-0067">ATP-binding</keyword>
<keyword evidence="5" id="KW-0460">Magnesium</keyword>
<dbReference type="AlphaFoldDB" id="A0A1T4XJ89"/>
<dbReference type="InterPro" id="IPR013506">
    <property type="entry name" value="Topo_IIA_bsu_dom2"/>
</dbReference>
<evidence type="ECO:0000256" key="11">
    <source>
        <dbReference type="SAM" id="MobiDB-lite"/>
    </source>
</evidence>
<dbReference type="EC" id="5.6.2.2" evidence="10"/>
<dbReference type="GO" id="GO:0003677">
    <property type="term" value="F:DNA binding"/>
    <property type="evidence" value="ECO:0007669"/>
    <property type="project" value="UniProtKB-UniRule"/>
</dbReference>
<dbReference type="GO" id="GO:0046872">
    <property type="term" value="F:metal ion binding"/>
    <property type="evidence" value="ECO:0007669"/>
    <property type="project" value="UniProtKB-KW"/>
</dbReference>
<name>A0A1T4XJ89_9BACL</name>
<dbReference type="InterPro" id="IPR013760">
    <property type="entry name" value="Topo_IIA-like_dom_sf"/>
</dbReference>
<organism evidence="13 14">
    <name type="scientific">Sporosarcina newyorkensis</name>
    <dbReference type="NCBI Taxonomy" id="759851"/>
    <lineage>
        <taxon>Bacteria</taxon>
        <taxon>Bacillati</taxon>
        <taxon>Bacillota</taxon>
        <taxon>Bacilli</taxon>
        <taxon>Bacillales</taxon>
        <taxon>Caryophanaceae</taxon>
        <taxon>Sporosarcina</taxon>
    </lineage>
</organism>
<evidence type="ECO:0000259" key="12">
    <source>
        <dbReference type="PROSITE" id="PS50880"/>
    </source>
</evidence>
<dbReference type="GO" id="GO:0006265">
    <property type="term" value="P:DNA topological change"/>
    <property type="evidence" value="ECO:0007669"/>
    <property type="project" value="UniProtKB-UniRule"/>
</dbReference>
<feature type="site" description="Interaction with DNA" evidence="10">
    <location>
        <position position="524"/>
    </location>
</feature>
<keyword evidence="10" id="KW-0547">Nucleotide-binding</keyword>
<dbReference type="GO" id="GO:0005524">
    <property type="term" value="F:ATP binding"/>
    <property type="evidence" value="ECO:0007669"/>
    <property type="project" value="UniProtKB-UniRule"/>
</dbReference>
<dbReference type="GO" id="GO:0005694">
    <property type="term" value="C:chromosome"/>
    <property type="evidence" value="ECO:0007669"/>
    <property type="project" value="InterPro"/>
</dbReference>
<comment type="cofactor">
    <cofactor evidence="2">
        <name>Mg(2+)</name>
        <dbReference type="ChEBI" id="CHEBI:18420"/>
    </cofactor>
</comment>
<dbReference type="Pfam" id="PF01751">
    <property type="entry name" value="Toprim"/>
    <property type="match status" value="1"/>
</dbReference>
<dbReference type="InterPro" id="IPR006171">
    <property type="entry name" value="TOPRIM_dom"/>
</dbReference>
<keyword evidence="14" id="KW-1185">Reference proteome</keyword>
<dbReference type="InterPro" id="IPR036890">
    <property type="entry name" value="HATPase_C_sf"/>
</dbReference>
<comment type="similarity">
    <text evidence="10">Belongs to the type II topoisomerase family. ParE type 2 subfamily.</text>
</comment>
<comment type="subunit">
    <text evidence="9 10">Heterotetramer composed of ParC and ParE.</text>
</comment>
<feature type="binding site" evidence="10">
    <location>
        <position position="24"/>
    </location>
    <ligand>
        <name>ATP</name>
        <dbReference type="ChEBI" id="CHEBI:30616"/>
    </ligand>
</feature>
<evidence type="ECO:0000313" key="14">
    <source>
        <dbReference type="Proteomes" id="UP000190042"/>
    </source>
</evidence>
<feature type="compositionally biased region" description="Basic and acidic residues" evidence="11">
    <location>
        <begin position="401"/>
        <end position="412"/>
    </location>
</feature>
<dbReference type="EMBL" id="FUYJ01000001">
    <property type="protein sequence ID" value="SKA89151.1"/>
    <property type="molecule type" value="Genomic_DNA"/>
</dbReference>
<evidence type="ECO:0000256" key="3">
    <source>
        <dbReference type="ARBA" id="ARBA00010708"/>
    </source>
</evidence>
<feature type="site" description="Interaction with DNA" evidence="10">
    <location>
        <position position="640"/>
    </location>
</feature>
<keyword evidence="8 10" id="KW-0413">Isomerase</keyword>
<dbReference type="Gene3D" id="3.30.565.10">
    <property type="entry name" value="Histidine kinase-like ATPase, C-terminal domain"/>
    <property type="match status" value="1"/>
</dbReference>
<dbReference type="Pfam" id="PF00986">
    <property type="entry name" value="DNA_gyraseB_C"/>
    <property type="match status" value="1"/>
</dbReference>
<evidence type="ECO:0000256" key="8">
    <source>
        <dbReference type="ARBA" id="ARBA00023235"/>
    </source>
</evidence>
<dbReference type="PANTHER" id="PTHR45866">
    <property type="entry name" value="DNA GYRASE/TOPOISOMERASE SUBUNIT B"/>
    <property type="match status" value="1"/>
</dbReference>
<dbReference type="InterPro" id="IPR000565">
    <property type="entry name" value="Topo_IIA_B"/>
</dbReference>
<dbReference type="Pfam" id="PF02518">
    <property type="entry name" value="HATPase_c"/>
    <property type="match status" value="1"/>
</dbReference>
<sequence>MIKLREHLFDGGFILTKQKIQNTYDDSSIQILEGLEAVRKRPGMYIGSTDTRGLHHLVYEIVDNSVDEALAGFGAEIDVTIHSDGSVSVRDYGRGMPTGLHQSGKPTAEVILTVLHAGGKFGQGGYKTSGGLHGVGASVVNALSEWLEVTIFREGKKFRQRFENGGHPATTLEQIGTTKETGTIIHFKPDKKIFSTIKYQYDTLAERLRESAFLLKGLKIVLQEEGTDKKDVFHYESGIEAFIEYLNEEKDVLHDVAYLEGEVEGIEVEFAFQFSDGYAETILSFVNNVRTKDGGTHETGAKAAMTRVVNEYARKTGLLKEKDKNLDGADIREGIAAIVSVRIPEEILQFEGQTKGKLGTSEARTATDAVVSQKLLYFLEENAELSANLVRKAIRAHQAREAARKAREDARSGKKRRKSDTLLSGKLTPAQSRNAAKNELYLVEGDSAGGSAKQGRDRTFQAILPLRGKVINTEKAKLEDIMKNEEINTIIHAIGAGVGADFQIENAAYDKIIIMTDADTDGAHIQVLLLTFFYRYMKPLIEAGKVYIALPPLFKVFKGSGKSEKLEYAWTEDDLDEAMKKIGKGYMLQRYKGLGEMNADQLWETTMNPETRTLIRVTIEDGAKSERRVTTLMGDKVEPRRKWIEENVDFGLIEEHNILDNAFIHVEGDME</sequence>
<evidence type="ECO:0000256" key="1">
    <source>
        <dbReference type="ARBA" id="ARBA00000185"/>
    </source>
</evidence>
<dbReference type="PROSITE" id="PS50880">
    <property type="entry name" value="TOPRIM"/>
    <property type="match status" value="1"/>
</dbReference>
<evidence type="ECO:0000313" key="13">
    <source>
        <dbReference type="EMBL" id="SKA89151.1"/>
    </source>
</evidence>
<comment type="similarity">
    <text evidence="3">Belongs to the type II topoisomerase GyrB family.</text>
</comment>
<evidence type="ECO:0000256" key="6">
    <source>
        <dbReference type="ARBA" id="ARBA00023029"/>
    </source>
</evidence>
<dbReference type="InterPro" id="IPR020568">
    <property type="entry name" value="Ribosomal_Su5_D2-typ_SF"/>
</dbReference>
<dbReference type="NCBIfam" id="NF004189">
    <property type="entry name" value="PRK05644.1"/>
    <property type="match status" value="1"/>
</dbReference>
<dbReference type="GO" id="GO:0034335">
    <property type="term" value="F:DNA negative supercoiling activity"/>
    <property type="evidence" value="ECO:0007669"/>
    <property type="project" value="UniProtKB-ARBA"/>
</dbReference>
<dbReference type="Gene3D" id="3.30.230.10">
    <property type="match status" value="1"/>
</dbReference>
<evidence type="ECO:0000256" key="4">
    <source>
        <dbReference type="ARBA" id="ARBA00022723"/>
    </source>
</evidence>
<dbReference type="InterPro" id="IPR005740">
    <property type="entry name" value="ParE_type2"/>
</dbReference>
<dbReference type="RefSeq" id="WP_009496677.1">
    <property type="nucleotide sequence ID" value="NZ_FUYJ01000001.1"/>
</dbReference>
<proteinExistence type="inferred from homology"/>
<dbReference type="SMART" id="SM00433">
    <property type="entry name" value="TOP2c"/>
    <property type="match status" value="1"/>
</dbReference>
<dbReference type="FunFam" id="3.30.565.10:FF:000002">
    <property type="entry name" value="DNA gyrase subunit B"/>
    <property type="match status" value="1"/>
</dbReference>
<dbReference type="PROSITE" id="PS00177">
    <property type="entry name" value="TOPOISOMERASE_II"/>
    <property type="match status" value="1"/>
</dbReference>
<dbReference type="PANTHER" id="PTHR45866:SF12">
    <property type="entry name" value="DNA TOPOISOMERASE 4 SUBUNIT B"/>
    <property type="match status" value="1"/>
</dbReference>
<dbReference type="InterPro" id="IPR001241">
    <property type="entry name" value="Topo_IIA"/>
</dbReference>
<dbReference type="Gene3D" id="3.40.50.670">
    <property type="match status" value="1"/>
</dbReference>
<dbReference type="SUPFAM" id="SSF56719">
    <property type="entry name" value="Type II DNA topoisomerase"/>
    <property type="match status" value="1"/>
</dbReference>
<feature type="domain" description="Toprim" evidence="12">
    <location>
        <begin position="438"/>
        <end position="552"/>
    </location>
</feature>
<feature type="binding site" evidence="10">
    <location>
        <position position="355"/>
    </location>
    <ligand>
        <name>ATP</name>
        <dbReference type="ChEBI" id="CHEBI:30616"/>
    </ligand>
</feature>
<dbReference type="Pfam" id="PF00204">
    <property type="entry name" value="DNA_gyraseB"/>
    <property type="match status" value="1"/>
</dbReference>
<dbReference type="CDD" id="cd00822">
    <property type="entry name" value="TopoII_Trans_DNA_gyrase"/>
    <property type="match status" value="1"/>
</dbReference>
<dbReference type="PRINTS" id="PR00418">
    <property type="entry name" value="TPI2FAMILY"/>
</dbReference>
<dbReference type="InterPro" id="IPR013759">
    <property type="entry name" value="Topo_IIA_B_C"/>
</dbReference>
<dbReference type="InterPro" id="IPR014721">
    <property type="entry name" value="Ribsml_uS5_D2-typ_fold_subgr"/>
</dbReference>
<evidence type="ECO:0000256" key="10">
    <source>
        <dbReference type="HAMAP-Rule" id="MF_00939"/>
    </source>
</evidence>
<dbReference type="SUPFAM" id="SSF54211">
    <property type="entry name" value="Ribosomal protein S5 domain 2-like"/>
    <property type="match status" value="1"/>
</dbReference>
<dbReference type="InterPro" id="IPR018522">
    <property type="entry name" value="TopoIIA_CS"/>
</dbReference>
<comment type="catalytic activity">
    <reaction evidence="1 10">
        <text>ATP-dependent breakage, passage and rejoining of double-stranded DNA.</text>
        <dbReference type="EC" id="5.6.2.2"/>
    </reaction>
</comment>
<feature type="region of interest" description="Disordered" evidence="11">
    <location>
        <begin position="401"/>
        <end position="429"/>
    </location>
</feature>
<dbReference type="Proteomes" id="UP000190042">
    <property type="component" value="Unassembled WGS sequence"/>
</dbReference>